<dbReference type="InterPro" id="IPR036869">
    <property type="entry name" value="J_dom_sf"/>
</dbReference>
<dbReference type="Pfam" id="PF00226">
    <property type="entry name" value="DnaJ"/>
    <property type="match status" value="1"/>
</dbReference>
<feature type="domain" description="J" evidence="1">
    <location>
        <begin position="3"/>
        <end position="62"/>
    </location>
</feature>
<dbReference type="HOGENOM" id="CLU_179219_0_0_7"/>
<dbReference type="PRINTS" id="PR00625">
    <property type="entry name" value="JDOMAIN"/>
</dbReference>
<reference evidence="2 3" key="1">
    <citation type="journal article" date="2014" name="Nature">
        <title>An environmental bacterial taxon with a large and distinct metabolic repertoire.</title>
        <authorList>
            <person name="Wilson M.C."/>
            <person name="Mori T."/>
            <person name="Ruckert C."/>
            <person name="Uria A.R."/>
            <person name="Helf M.J."/>
            <person name="Takada K."/>
            <person name="Gernert C."/>
            <person name="Steffens U.A."/>
            <person name="Heycke N."/>
            <person name="Schmitt S."/>
            <person name="Rinke C."/>
            <person name="Helfrich E.J."/>
            <person name="Brachmann A.O."/>
            <person name="Gurgui C."/>
            <person name="Wakimoto T."/>
            <person name="Kracht M."/>
            <person name="Crusemann M."/>
            <person name="Hentschel U."/>
            <person name="Abe I."/>
            <person name="Matsunaga S."/>
            <person name="Kalinowski J."/>
            <person name="Takeyama H."/>
            <person name="Piel J."/>
        </authorList>
    </citation>
    <scope>NUCLEOTIDE SEQUENCE [LARGE SCALE GENOMIC DNA]</scope>
    <source>
        <strain evidence="3">TSY1</strain>
    </source>
</reference>
<dbReference type="SUPFAM" id="SSF46565">
    <property type="entry name" value="Chaperone J-domain"/>
    <property type="match status" value="1"/>
</dbReference>
<dbReference type="InterPro" id="IPR001623">
    <property type="entry name" value="DnaJ_domain"/>
</dbReference>
<proteinExistence type="predicted"/>
<dbReference type="Gene3D" id="1.10.287.110">
    <property type="entry name" value="DnaJ domain"/>
    <property type="match status" value="1"/>
</dbReference>
<evidence type="ECO:0000259" key="1">
    <source>
        <dbReference type="PROSITE" id="PS50076"/>
    </source>
</evidence>
<dbReference type="InterPro" id="IPR018253">
    <property type="entry name" value="DnaJ_domain_CS"/>
</dbReference>
<dbReference type="Proteomes" id="UP000019141">
    <property type="component" value="Unassembled WGS sequence"/>
</dbReference>
<dbReference type="PROSITE" id="PS50076">
    <property type="entry name" value="DNAJ_2"/>
    <property type="match status" value="1"/>
</dbReference>
<dbReference type="PROSITE" id="PS00636">
    <property type="entry name" value="DNAJ_1"/>
    <property type="match status" value="1"/>
</dbReference>
<accession>W4LS26</accession>
<protein>
    <recommendedName>
        <fullName evidence="1">J domain-containing protein</fullName>
    </recommendedName>
</protein>
<dbReference type="SMART" id="SM00271">
    <property type="entry name" value="DnaJ"/>
    <property type="match status" value="1"/>
</dbReference>
<evidence type="ECO:0000313" key="3">
    <source>
        <dbReference type="Proteomes" id="UP000019141"/>
    </source>
</evidence>
<keyword evidence="3" id="KW-1185">Reference proteome</keyword>
<dbReference type="CDD" id="cd06257">
    <property type="entry name" value="DnaJ"/>
    <property type="match status" value="1"/>
</dbReference>
<name>W4LS26_ENTF1</name>
<gene>
    <name evidence="2" type="ORF">ETSY1_09740</name>
</gene>
<sequence length="98" mass="11621">MPDPYTIFDLPPESDDETIRRRYLSLVRTHTPERDPERFSEIREAYEILRDPINRMQYRLFEAGKGDSIDAILKEAKARSAQRRVPVETLLSWGRDRT</sequence>
<dbReference type="AlphaFoldDB" id="W4LS26"/>
<evidence type="ECO:0000313" key="2">
    <source>
        <dbReference type="EMBL" id="ETX00829.1"/>
    </source>
</evidence>
<organism evidence="2 3">
    <name type="scientific">Entotheonella factor</name>
    <dbReference type="NCBI Taxonomy" id="1429438"/>
    <lineage>
        <taxon>Bacteria</taxon>
        <taxon>Pseudomonadati</taxon>
        <taxon>Nitrospinota/Tectimicrobiota group</taxon>
        <taxon>Candidatus Tectimicrobiota</taxon>
        <taxon>Candidatus Entotheonellia</taxon>
        <taxon>Candidatus Entotheonellales</taxon>
        <taxon>Candidatus Entotheonellaceae</taxon>
        <taxon>Candidatus Entotheonella</taxon>
    </lineage>
</organism>
<dbReference type="EMBL" id="AZHW01000299">
    <property type="protein sequence ID" value="ETX00829.1"/>
    <property type="molecule type" value="Genomic_DNA"/>
</dbReference>
<comment type="caution">
    <text evidence="2">The sequence shown here is derived from an EMBL/GenBank/DDBJ whole genome shotgun (WGS) entry which is preliminary data.</text>
</comment>